<comment type="similarity">
    <text evidence="1">Belongs to the ATP-dependent AMP-binding enzyme family.</text>
</comment>
<keyword evidence="3" id="KW-0067">ATP-binding</keyword>
<dbReference type="EC" id="2.7.7.58" evidence="6"/>
<dbReference type="InterPro" id="IPR025110">
    <property type="entry name" value="AMP-bd_C"/>
</dbReference>
<evidence type="ECO:0000256" key="1">
    <source>
        <dbReference type="ARBA" id="ARBA00006432"/>
    </source>
</evidence>
<dbReference type="GO" id="GO:0005524">
    <property type="term" value="F:ATP binding"/>
    <property type="evidence" value="ECO:0007669"/>
    <property type="project" value="UniProtKB-KW"/>
</dbReference>
<dbReference type="SUPFAM" id="SSF56801">
    <property type="entry name" value="Acetyl-CoA synthetase-like"/>
    <property type="match status" value="1"/>
</dbReference>
<keyword evidence="2 6" id="KW-0436">Ligase</keyword>
<keyword evidence="7" id="KW-1185">Reference proteome</keyword>
<reference evidence="6 7" key="1">
    <citation type="submission" date="2020-07" db="EMBL/GenBank/DDBJ databases">
        <title>Sequencing the genomes of 1000 actinobacteria strains.</title>
        <authorList>
            <person name="Klenk H.-P."/>
        </authorList>
    </citation>
    <scope>NUCLEOTIDE SEQUENCE [LARGE SCALE GENOMIC DNA]</scope>
    <source>
        <strain evidence="6 7">DSM 42178</strain>
    </source>
</reference>
<comment type="caution">
    <text evidence="6">The sequence shown here is derived from an EMBL/GenBank/DDBJ whole genome shotgun (WGS) entry which is preliminary data.</text>
</comment>
<dbReference type="PANTHER" id="PTHR43767:SF1">
    <property type="entry name" value="NONRIBOSOMAL PEPTIDE SYNTHASE PES1 (EUROFUNG)-RELATED"/>
    <property type="match status" value="1"/>
</dbReference>
<keyword evidence="6" id="KW-0548">Nucleotidyltransferase</keyword>
<dbReference type="GO" id="GO:0016878">
    <property type="term" value="F:acid-thiol ligase activity"/>
    <property type="evidence" value="ECO:0007669"/>
    <property type="project" value="UniProtKB-ARBA"/>
</dbReference>
<dbReference type="Pfam" id="PF00501">
    <property type="entry name" value="AMP-binding"/>
    <property type="match status" value="1"/>
</dbReference>
<evidence type="ECO:0000313" key="7">
    <source>
        <dbReference type="Proteomes" id="UP000567795"/>
    </source>
</evidence>
<dbReference type="CDD" id="cd05920">
    <property type="entry name" value="23DHB-AMP_lg"/>
    <property type="match status" value="1"/>
</dbReference>
<dbReference type="Proteomes" id="UP000567795">
    <property type="component" value="Unassembled WGS sequence"/>
</dbReference>
<dbReference type="PANTHER" id="PTHR43767">
    <property type="entry name" value="LONG-CHAIN-FATTY-ACID--COA LIGASE"/>
    <property type="match status" value="1"/>
</dbReference>
<dbReference type="InterPro" id="IPR000873">
    <property type="entry name" value="AMP-dep_synth/lig_dom"/>
</dbReference>
<evidence type="ECO:0000259" key="4">
    <source>
        <dbReference type="Pfam" id="PF00501"/>
    </source>
</evidence>
<dbReference type="AlphaFoldDB" id="A0A853A0V3"/>
<dbReference type="RefSeq" id="WP_179817095.1">
    <property type="nucleotide sequence ID" value="NZ_JACBZD010000002.1"/>
</dbReference>
<name>A0A853A0V3_9ACTN</name>
<evidence type="ECO:0000259" key="5">
    <source>
        <dbReference type="Pfam" id="PF13193"/>
    </source>
</evidence>
<sequence length="586" mass="62684">MLPGCTPWPPEYAARYRAAGHWTGQTLHGMLRARAVAHPDRVAVVSGDRRWTYAELDARAIWLAAAWHRRGLRAGDRVVVQLPNTAEFLEVIFALFRLGALPVYALPSHRHSEITHFCTATGAVGYVTTGRHAGFDHRLLAAHAVQHCPRLRHVVIAGTGDDAAPGGAPGAGPGSAPEELPFGAVSLDALRAEGREAGAAALAEVPEPDPADIAFLQLSGGSTGLPKFIPRTHDDYLYSVRASAEICGLGPDTVLMCVLPMAHNFPMSSPGFLGALHAGGRVVLAPRATPAEAFALIAAERVTITSLVPPLALLWLDAAEAARAQGAPDALPDLGSLRVLQVGGAKFSEQAARRVRPVLGCDLQQVFGMAEGLVNYTRLDDPEEVRCTTQGRPISPDDEVRVVDDEDRDVPDGTPGHLLTRGPYTIRGYYSPDGAADAHNAAAFTPDGYYRTGDVVRRTPDGYLVVEGRAKDQINRGGEKIAAEEVENHLLAHPDVHDAAVVAMPDDYLGERTCAFVVPRAPRDQAPSGIALKAFLRGRGLADYKIPDRVEITEAFPRTHVGKVSKRELRQALRAQLLARADSAAS</sequence>
<feature type="domain" description="AMP-dependent synthetase/ligase" evidence="4">
    <location>
        <begin position="32"/>
        <end position="430"/>
    </location>
</feature>
<feature type="domain" description="AMP-binding enzyme C-terminal" evidence="5">
    <location>
        <begin position="485"/>
        <end position="563"/>
    </location>
</feature>
<accession>A0A853A0V3</accession>
<proteinExistence type="inferred from homology"/>
<evidence type="ECO:0000256" key="2">
    <source>
        <dbReference type="ARBA" id="ARBA00022598"/>
    </source>
</evidence>
<dbReference type="InterPro" id="IPR020845">
    <property type="entry name" value="AMP-binding_CS"/>
</dbReference>
<dbReference type="Pfam" id="PF13193">
    <property type="entry name" value="AMP-binding_C"/>
    <property type="match status" value="1"/>
</dbReference>
<dbReference type="EMBL" id="JACBZD010000002">
    <property type="protein sequence ID" value="NYI08243.1"/>
    <property type="molecule type" value="Genomic_DNA"/>
</dbReference>
<evidence type="ECO:0000313" key="6">
    <source>
        <dbReference type="EMBL" id="NYI08243.1"/>
    </source>
</evidence>
<organism evidence="6 7">
    <name type="scientific">Allostreptomyces psammosilenae</name>
    <dbReference type="NCBI Taxonomy" id="1892865"/>
    <lineage>
        <taxon>Bacteria</taxon>
        <taxon>Bacillati</taxon>
        <taxon>Actinomycetota</taxon>
        <taxon>Actinomycetes</taxon>
        <taxon>Kitasatosporales</taxon>
        <taxon>Streptomycetaceae</taxon>
        <taxon>Allostreptomyces</taxon>
    </lineage>
</organism>
<dbReference type="GO" id="GO:0016779">
    <property type="term" value="F:nucleotidyltransferase activity"/>
    <property type="evidence" value="ECO:0007669"/>
    <property type="project" value="UniProtKB-KW"/>
</dbReference>
<dbReference type="PROSITE" id="PS00455">
    <property type="entry name" value="AMP_BINDING"/>
    <property type="match status" value="1"/>
</dbReference>
<dbReference type="Gene3D" id="2.30.38.10">
    <property type="entry name" value="Luciferase, Domain 3"/>
    <property type="match status" value="1"/>
</dbReference>
<keyword evidence="6" id="KW-0808">Transferase</keyword>
<gene>
    <name evidence="6" type="ORF">FHU37_005272</name>
</gene>
<dbReference type="Gene3D" id="3.40.50.980">
    <property type="match status" value="2"/>
</dbReference>
<evidence type="ECO:0000256" key="3">
    <source>
        <dbReference type="ARBA" id="ARBA00022840"/>
    </source>
</evidence>
<protein>
    <submittedName>
        <fullName evidence="6">2,3-dihydroxybenzoate-AMP ligase</fullName>
        <ecNumber evidence="6">2.7.7.58</ecNumber>
    </submittedName>
</protein>
<keyword evidence="3" id="KW-0547">Nucleotide-binding</keyword>
<dbReference type="FunFam" id="2.30.38.10:FF:000003">
    <property type="entry name" value="Vibriobactin-specific 2,3-dihydroxybenzoate-AMP ligase"/>
    <property type="match status" value="1"/>
</dbReference>
<dbReference type="InterPro" id="IPR050237">
    <property type="entry name" value="ATP-dep_AMP-bd_enzyme"/>
</dbReference>
<dbReference type="FunFam" id="3.30.300.30:FF:000008">
    <property type="entry name" value="2,3-dihydroxybenzoate-AMP ligase"/>
    <property type="match status" value="1"/>
</dbReference>
<dbReference type="Gene3D" id="3.30.300.30">
    <property type="match status" value="1"/>
</dbReference>
<dbReference type="InterPro" id="IPR045851">
    <property type="entry name" value="AMP-bd_C_sf"/>
</dbReference>